<keyword evidence="3" id="KW-1185">Reference proteome</keyword>
<dbReference type="PANTHER" id="PTHR34322">
    <property type="entry name" value="TRANSPOSASE, Y1_TNP DOMAIN-CONTAINING"/>
    <property type="match status" value="1"/>
</dbReference>
<name>A0A923E5Q1_CLOTT</name>
<dbReference type="Gene3D" id="3.30.70.1290">
    <property type="entry name" value="Transposase IS200-like"/>
    <property type="match status" value="1"/>
</dbReference>
<dbReference type="SMART" id="SM01321">
    <property type="entry name" value="Y1_Tnp"/>
    <property type="match status" value="1"/>
</dbReference>
<dbReference type="Gene3D" id="1.10.1750.10">
    <property type="match status" value="1"/>
</dbReference>
<dbReference type="AlphaFoldDB" id="A0A923E5Q1"/>
<comment type="caution">
    <text evidence="2">The sequence shown here is derived from an EMBL/GenBank/DDBJ whole genome shotgun (WGS) entry which is preliminary data.</text>
</comment>
<dbReference type="GO" id="GO:0004803">
    <property type="term" value="F:transposase activity"/>
    <property type="evidence" value="ECO:0007669"/>
    <property type="project" value="InterPro"/>
</dbReference>
<evidence type="ECO:0000259" key="1">
    <source>
        <dbReference type="SMART" id="SM01321"/>
    </source>
</evidence>
<dbReference type="Pfam" id="PF01797">
    <property type="entry name" value="Y1_Tnp"/>
    <property type="match status" value="1"/>
</dbReference>
<dbReference type="SUPFAM" id="SSF48295">
    <property type="entry name" value="TrpR-like"/>
    <property type="match status" value="1"/>
</dbReference>
<accession>A0A923E5Q1</accession>
<dbReference type="RefSeq" id="WP_035147696.1">
    <property type="nucleotide sequence ID" value="NZ_JAAZWO010000004.1"/>
</dbReference>
<evidence type="ECO:0000313" key="3">
    <source>
        <dbReference type="Proteomes" id="UP000563151"/>
    </source>
</evidence>
<dbReference type="Proteomes" id="UP000563151">
    <property type="component" value="Unassembled WGS sequence"/>
</dbReference>
<gene>
    <name evidence="2" type="ORF">HGG79_04095</name>
</gene>
<feature type="domain" description="Transposase IS200-like" evidence="1">
    <location>
        <begin position="9"/>
        <end position="123"/>
    </location>
</feature>
<dbReference type="PANTHER" id="PTHR34322:SF2">
    <property type="entry name" value="TRANSPOSASE IS200-LIKE DOMAIN-CONTAINING PROTEIN"/>
    <property type="match status" value="1"/>
</dbReference>
<dbReference type="InterPro" id="IPR010921">
    <property type="entry name" value="Trp_repressor/repl_initiator"/>
</dbReference>
<dbReference type="GO" id="GO:0043565">
    <property type="term" value="F:sequence-specific DNA binding"/>
    <property type="evidence" value="ECO:0007669"/>
    <property type="project" value="InterPro"/>
</dbReference>
<evidence type="ECO:0000313" key="2">
    <source>
        <dbReference type="EMBL" id="MBC2396962.1"/>
    </source>
</evidence>
<dbReference type="EMBL" id="JAAZWO010000004">
    <property type="protein sequence ID" value="MBC2396962.1"/>
    <property type="molecule type" value="Genomic_DNA"/>
</dbReference>
<sequence length="304" mass="36151">MPRCARVKNNNSIFHIMIRSISEISLYKEDEDKNKYLSLIKKYKNVFGFKLYGYCLMNNHGHLIIDVNGSDISKIMHCINQCYAQYFNKKYKRRGHVFQDRFKSKIVNNNKYLVTLSAYIHNNPIDIKKYEKCPENYKYSTLGIYLGIRSDKLRIVEEDFIMQLFGSNVVKAREMYVKLVYTCNDKYIKENIRFKNEKSEYRSERVISVKNYNPEDIIDFVIKYTGIEKRKIYFKNLREATESRALCVLLMRHFCNFYYKDICKTIGNITLSRISKLCSIGINTICSKRKYNNIIEDFLSSQTV</sequence>
<proteinExistence type="predicted"/>
<dbReference type="InterPro" id="IPR036515">
    <property type="entry name" value="Transposase_17_sf"/>
</dbReference>
<dbReference type="InterPro" id="IPR002686">
    <property type="entry name" value="Transposase_17"/>
</dbReference>
<organism evidence="2 3">
    <name type="scientific">Clostridium tetanomorphum</name>
    <dbReference type="NCBI Taxonomy" id="1553"/>
    <lineage>
        <taxon>Bacteria</taxon>
        <taxon>Bacillati</taxon>
        <taxon>Bacillota</taxon>
        <taxon>Clostridia</taxon>
        <taxon>Eubacteriales</taxon>
        <taxon>Clostridiaceae</taxon>
        <taxon>Clostridium</taxon>
    </lineage>
</organism>
<dbReference type="GO" id="GO:0006313">
    <property type="term" value="P:DNA transposition"/>
    <property type="evidence" value="ECO:0007669"/>
    <property type="project" value="InterPro"/>
</dbReference>
<reference evidence="2 3" key="1">
    <citation type="submission" date="2020-04" db="EMBL/GenBank/DDBJ databases">
        <title>Genomic insights into acetone-butanol-ethanol (ABE) fermentation by sequencing solventogenic clostridia strains.</title>
        <authorList>
            <person name="Brown S."/>
        </authorList>
    </citation>
    <scope>NUCLEOTIDE SEQUENCE [LARGE SCALE GENOMIC DNA]</scope>
    <source>
        <strain evidence="2 3">DJ011</strain>
    </source>
</reference>
<dbReference type="SUPFAM" id="SSF143422">
    <property type="entry name" value="Transposase IS200-like"/>
    <property type="match status" value="1"/>
</dbReference>
<protein>
    <submittedName>
        <fullName evidence="2">Transposase</fullName>
    </submittedName>
</protein>